<evidence type="ECO:0000259" key="8">
    <source>
        <dbReference type="PROSITE" id="PS50011"/>
    </source>
</evidence>
<dbReference type="EMBL" id="JARBJD010000007">
    <property type="protein sequence ID" value="KAK2963331.1"/>
    <property type="molecule type" value="Genomic_DNA"/>
</dbReference>
<organism evidence="9 10">
    <name type="scientific">Blattamonas nauphoetae</name>
    <dbReference type="NCBI Taxonomy" id="2049346"/>
    <lineage>
        <taxon>Eukaryota</taxon>
        <taxon>Metamonada</taxon>
        <taxon>Preaxostyla</taxon>
        <taxon>Oxymonadida</taxon>
        <taxon>Blattamonas</taxon>
    </lineage>
</organism>
<keyword evidence="1" id="KW-0723">Serine/threonine-protein kinase</keyword>
<feature type="domain" description="Protein kinase" evidence="8">
    <location>
        <begin position="11"/>
        <end position="267"/>
    </location>
</feature>
<evidence type="ECO:0000256" key="2">
    <source>
        <dbReference type="ARBA" id="ARBA00022679"/>
    </source>
</evidence>
<evidence type="ECO:0000313" key="10">
    <source>
        <dbReference type="Proteomes" id="UP001281761"/>
    </source>
</evidence>
<proteinExistence type="predicted"/>
<evidence type="ECO:0000256" key="4">
    <source>
        <dbReference type="ARBA" id="ARBA00022777"/>
    </source>
</evidence>
<evidence type="ECO:0000256" key="7">
    <source>
        <dbReference type="SAM" id="MobiDB-lite"/>
    </source>
</evidence>
<feature type="compositionally biased region" description="Acidic residues" evidence="7">
    <location>
        <begin position="363"/>
        <end position="372"/>
    </location>
</feature>
<keyword evidence="10" id="KW-1185">Reference proteome</keyword>
<keyword evidence="3" id="KW-0547">Nucleotide-binding</keyword>
<gene>
    <name evidence="9" type="ORF">BLNAU_1865</name>
</gene>
<evidence type="ECO:0000256" key="3">
    <source>
        <dbReference type="ARBA" id="ARBA00022741"/>
    </source>
</evidence>
<feature type="compositionally biased region" description="Basic and acidic residues" evidence="7">
    <location>
        <begin position="373"/>
        <end position="384"/>
    </location>
</feature>
<feature type="coiled-coil region" evidence="6">
    <location>
        <begin position="282"/>
        <end position="312"/>
    </location>
</feature>
<keyword evidence="2 9" id="KW-0808">Transferase</keyword>
<dbReference type="Gene3D" id="2.60.120.920">
    <property type="match status" value="1"/>
</dbReference>
<evidence type="ECO:0000256" key="6">
    <source>
        <dbReference type="SAM" id="Coils"/>
    </source>
</evidence>
<feature type="region of interest" description="Disordered" evidence="7">
    <location>
        <begin position="314"/>
        <end position="400"/>
    </location>
</feature>
<dbReference type="InterPro" id="IPR011009">
    <property type="entry name" value="Kinase-like_dom_sf"/>
</dbReference>
<dbReference type="PANTHER" id="PTHR24345:SF91">
    <property type="entry name" value="SERINE_THREONINE-PROTEIN KINASE PLK4"/>
    <property type="match status" value="1"/>
</dbReference>
<reference evidence="9 10" key="1">
    <citation type="journal article" date="2022" name="bioRxiv">
        <title>Genomics of Preaxostyla Flagellates Illuminates Evolutionary Transitions and the Path Towards Mitochondrial Loss.</title>
        <authorList>
            <person name="Novak L.V.F."/>
            <person name="Treitli S.C."/>
            <person name="Pyrih J."/>
            <person name="Halakuc P."/>
            <person name="Pipaliya S.V."/>
            <person name="Vacek V."/>
            <person name="Brzon O."/>
            <person name="Soukal P."/>
            <person name="Eme L."/>
            <person name="Dacks J.B."/>
            <person name="Karnkowska A."/>
            <person name="Elias M."/>
            <person name="Hampl V."/>
        </authorList>
    </citation>
    <scope>NUCLEOTIDE SEQUENCE [LARGE SCALE GENOMIC DNA]</scope>
    <source>
        <strain evidence="9">NAU3</strain>
        <tissue evidence="9">Gut</tissue>
    </source>
</reference>
<keyword evidence="6" id="KW-0175">Coiled coil</keyword>
<dbReference type="InterPro" id="IPR000719">
    <property type="entry name" value="Prot_kinase_dom"/>
</dbReference>
<sequence>MSQAENRLADYEIQQTINEHQGIVLQKVLDKTEGLDCAIHSIQKTEDKQTYTFENLMYVYSMLKSPFLLNVVDAFEDSKTYYIVREWSDKPNLREYVAGIVKDKDQIKENTLWDIIVAVSQSLYFLHMSGIVHRHLTLNNIFMQNQSHARISDFNIYRFYEDTTELGTDFIDVAAPEVLQECPVFTPKSDIWAFGCILYEIIMKERPFKGETVSELEKAIKDEDPKPLPRYLSPEVTSMIYSMLNKDPLERPSIETMMKLTKAKQRLNTVVPNLFPGMPELLKEQKQLLVRYEFERREQERLEKQLAALKKDPTLVFPVPPYPPPHLRGMFDKKPAQKKEEPKPEPNEKQEGTDQSVLKNEDGEAPSEQTEDGEAKNSEEQKEEKEEDPIKEDPDRPATEKELHDAIRYLMRTQYFLRVKLPRLTPSQSCALTLWRGQNILLARMDMMPKLGYGDNALPIVPPGHKIRIEGNRICLKSEKRAVIQFEPAMRGDMFRIDFGFVASAKDRWVGVCDKDFQFDEDYDPGEDGHTATYTGATGAVWHCGGYYNSNRIYHDTDHVAMEVNYTVNPPTLHFLCFDQYQPVYFSGIPEDLRFWIMLGERGCTVEILNYSQPCYQRITDVDNMVALKWGEKPPKRPAKKVFVPPMGDDVKKPKKTTSPLSKSSK</sequence>
<evidence type="ECO:0000313" key="9">
    <source>
        <dbReference type="EMBL" id="KAK2963331.1"/>
    </source>
</evidence>
<evidence type="ECO:0000256" key="5">
    <source>
        <dbReference type="ARBA" id="ARBA00022840"/>
    </source>
</evidence>
<dbReference type="Gene3D" id="1.10.510.10">
    <property type="entry name" value="Transferase(Phosphotransferase) domain 1"/>
    <property type="match status" value="1"/>
</dbReference>
<comment type="caution">
    <text evidence="9">The sequence shown here is derived from an EMBL/GenBank/DDBJ whole genome shotgun (WGS) entry which is preliminary data.</text>
</comment>
<evidence type="ECO:0000256" key="1">
    <source>
        <dbReference type="ARBA" id="ARBA00022527"/>
    </source>
</evidence>
<keyword evidence="5" id="KW-0067">ATP-binding</keyword>
<accession>A0ABQ9YHU1</accession>
<name>A0ABQ9YHU1_9EUKA</name>
<dbReference type="SUPFAM" id="SSF56112">
    <property type="entry name" value="Protein kinase-like (PK-like)"/>
    <property type="match status" value="1"/>
</dbReference>
<feature type="compositionally biased region" description="Basic and acidic residues" evidence="7">
    <location>
        <begin position="391"/>
        <end position="400"/>
    </location>
</feature>
<dbReference type="GO" id="GO:0016740">
    <property type="term" value="F:transferase activity"/>
    <property type="evidence" value="ECO:0007669"/>
    <property type="project" value="UniProtKB-KW"/>
</dbReference>
<feature type="compositionally biased region" description="Basic and acidic residues" evidence="7">
    <location>
        <begin position="329"/>
        <end position="352"/>
    </location>
</feature>
<dbReference type="PROSITE" id="PS50011">
    <property type="entry name" value="PROTEIN_KINASE_DOM"/>
    <property type="match status" value="1"/>
</dbReference>
<feature type="region of interest" description="Disordered" evidence="7">
    <location>
        <begin position="635"/>
        <end position="666"/>
    </location>
</feature>
<feature type="compositionally biased region" description="Low complexity" evidence="7">
    <location>
        <begin position="657"/>
        <end position="666"/>
    </location>
</feature>
<protein>
    <recommendedName>
        <fullName evidence="8">Protein kinase domain-containing protein</fullName>
    </recommendedName>
</protein>
<dbReference type="Pfam" id="PF00069">
    <property type="entry name" value="Pkinase"/>
    <property type="match status" value="1"/>
</dbReference>
<keyword evidence="4" id="KW-0418">Kinase</keyword>
<dbReference type="PANTHER" id="PTHR24345">
    <property type="entry name" value="SERINE/THREONINE-PROTEIN KINASE PLK"/>
    <property type="match status" value="1"/>
</dbReference>
<dbReference type="InterPro" id="IPR043136">
    <property type="entry name" value="B30.2/SPRY_sf"/>
</dbReference>
<dbReference type="Proteomes" id="UP001281761">
    <property type="component" value="Unassembled WGS sequence"/>
</dbReference>